<dbReference type="InterPro" id="IPR005754">
    <property type="entry name" value="Sortase"/>
</dbReference>
<reference evidence="3" key="2">
    <citation type="journal article" date="2021" name="Microbiome">
        <title>Successional dynamics and alternative stable states in a saline activated sludge microbial community over 9 years.</title>
        <authorList>
            <person name="Wang Y."/>
            <person name="Ye J."/>
            <person name="Ju F."/>
            <person name="Liu L."/>
            <person name="Boyd J.A."/>
            <person name="Deng Y."/>
            <person name="Parks D.H."/>
            <person name="Jiang X."/>
            <person name="Yin X."/>
            <person name="Woodcroft B.J."/>
            <person name="Tyson G.W."/>
            <person name="Hugenholtz P."/>
            <person name="Polz M.F."/>
            <person name="Zhang T."/>
        </authorList>
    </citation>
    <scope>NUCLEOTIDE SEQUENCE</scope>
    <source>
        <strain evidence="3">HKST-UBA02</strain>
    </source>
</reference>
<keyword evidence="2" id="KW-1133">Transmembrane helix</keyword>
<protein>
    <submittedName>
        <fullName evidence="3">Sortase</fullName>
    </submittedName>
</protein>
<keyword evidence="2" id="KW-0812">Transmembrane</keyword>
<dbReference type="Gene3D" id="2.40.260.10">
    <property type="entry name" value="Sortase"/>
    <property type="match status" value="1"/>
</dbReference>
<dbReference type="Proteomes" id="UP000699691">
    <property type="component" value="Unassembled WGS sequence"/>
</dbReference>
<sequence>MNTFLLKYKQWKAKASQSSSRSRKIVGVSFVIAALSIFVYLSWYYFVMPRLIIDEKDTLASAFETGRFLSLYDRYQNTSSTRQGKNGVVIGGVLYPREFGNDDEDEFSVLARRDGPPQNVTLTIPELDIYDAAVELNVDGTNEGIYQNVLRRAVAHFASTAYPGDKGNMFLFGHSKIPILAGSDYESIFTNLPRLKNGATIEVKEEGTTFRYRVSSTAVLSPRDVFILNQPREARLLTLMTCIPPGFGSDRYVAVAN</sequence>
<gene>
    <name evidence="3" type="ORF">KC573_02670</name>
</gene>
<dbReference type="SUPFAM" id="SSF63817">
    <property type="entry name" value="Sortase"/>
    <property type="match status" value="1"/>
</dbReference>
<comment type="caution">
    <text evidence="3">The sequence shown here is derived from an EMBL/GenBank/DDBJ whole genome shotgun (WGS) entry which is preliminary data.</text>
</comment>
<name>A0A955LWX4_UNCKA</name>
<dbReference type="AlphaFoldDB" id="A0A955LWX4"/>
<evidence type="ECO:0000313" key="4">
    <source>
        <dbReference type="Proteomes" id="UP000699691"/>
    </source>
</evidence>
<dbReference type="GO" id="GO:0016787">
    <property type="term" value="F:hydrolase activity"/>
    <property type="evidence" value="ECO:0007669"/>
    <property type="project" value="UniProtKB-KW"/>
</dbReference>
<accession>A0A955LWX4</accession>
<feature type="transmembrane region" description="Helical" evidence="2">
    <location>
        <begin position="25"/>
        <end position="46"/>
    </location>
</feature>
<feature type="non-terminal residue" evidence="3">
    <location>
        <position position="257"/>
    </location>
</feature>
<dbReference type="Pfam" id="PF04203">
    <property type="entry name" value="Sortase"/>
    <property type="match status" value="1"/>
</dbReference>
<evidence type="ECO:0000256" key="1">
    <source>
        <dbReference type="ARBA" id="ARBA00022801"/>
    </source>
</evidence>
<keyword evidence="1" id="KW-0378">Hydrolase</keyword>
<dbReference type="NCBIfam" id="TIGR01076">
    <property type="entry name" value="sortase_fam"/>
    <property type="match status" value="1"/>
</dbReference>
<evidence type="ECO:0000313" key="3">
    <source>
        <dbReference type="EMBL" id="MCA9397709.1"/>
    </source>
</evidence>
<reference evidence="3" key="1">
    <citation type="submission" date="2020-04" db="EMBL/GenBank/DDBJ databases">
        <authorList>
            <person name="Zhang T."/>
        </authorList>
    </citation>
    <scope>NUCLEOTIDE SEQUENCE</scope>
    <source>
        <strain evidence="3">HKST-UBA02</strain>
    </source>
</reference>
<evidence type="ECO:0000256" key="2">
    <source>
        <dbReference type="SAM" id="Phobius"/>
    </source>
</evidence>
<dbReference type="EMBL" id="JAGQKY010000112">
    <property type="protein sequence ID" value="MCA9397709.1"/>
    <property type="molecule type" value="Genomic_DNA"/>
</dbReference>
<keyword evidence="2" id="KW-0472">Membrane</keyword>
<proteinExistence type="predicted"/>
<organism evidence="3 4">
    <name type="scientific">candidate division WWE3 bacterium</name>
    <dbReference type="NCBI Taxonomy" id="2053526"/>
    <lineage>
        <taxon>Bacteria</taxon>
        <taxon>Katanobacteria</taxon>
    </lineage>
</organism>
<dbReference type="InterPro" id="IPR023365">
    <property type="entry name" value="Sortase_dom-sf"/>
</dbReference>